<protein>
    <submittedName>
        <fullName evidence="1">Uncharacterized protein</fullName>
    </submittedName>
</protein>
<proteinExistence type="predicted"/>
<dbReference type="EMBL" id="UOFC01000206">
    <property type="protein sequence ID" value="VAW48403.1"/>
    <property type="molecule type" value="Genomic_DNA"/>
</dbReference>
<reference evidence="1" key="1">
    <citation type="submission" date="2018-06" db="EMBL/GenBank/DDBJ databases">
        <authorList>
            <person name="Zhirakovskaya E."/>
        </authorList>
    </citation>
    <scope>NUCLEOTIDE SEQUENCE</scope>
</reference>
<organism evidence="1">
    <name type="scientific">hydrothermal vent metagenome</name>
    <dbReference type="NCBI Taxonomy" id="652676"/>
    <lineage>
        <taxon>unclassified sequences</taxon>
        <taxon>metagenomes</taxon>
        <taxon>ecological metagenomes</taxon>
    </lineage>
</organism>
<accession>A0A3B0W7S4</accession>
<sequence length="40" mass="4633">MASLNSKHKTLKNSKITNIITKYLLQSAVNLYTKQVIYTY</sequence>
<dbReference type="AlphaFoldDB" id="A0A3B0W7S4"/>
<evidence type="ECO:0000313" key="1">
    <source>
        <dbReference type="EMBL" id="VAW48403.1"/>
    </source>
</evidence>
<gene>
    <name evidence="1" type="ORF">MNBD_GAMMA03-961</name>
</gene>
<name>A0A3B0W7S4_9ZZZZ</name>